<dbReference type="PANTHER" id="PTHR13817">
    <property type="entry name" value="TITIN"/>
    <property type="match status" value="1"/>
</dbReference>
<evidence type="ECO:0000256" key="2">
    <source>
        <dbReference type="ARBA" id="ARBA00022692"/>
    </source>
</evidence>
<keyword evidence="10" id="KW-0393">Immunoglobulin domain</keyword>
<dbReference type="GO" id="GO:0016020">
    <property type="term" value="C:membrane"/>
    <property type="evidence" value="ECO:0007669"/>
    <property type="project" value="UniProtKB-SubCell"/>
</dbReference>
<evidence type="ECO:0000256" key="13">
    <source>
        <dbReference type="SAM" id="Phobius"/>
    </source>
</evidence>
<feature type="domain" description="Fibronectin type-III" evidence="16">
    <location>
        <begin position="540"/>
        <end position="636"/>
    </location>
</feature>
<dbReference type="STRING" id="299467.A0A443SCC5"/>
<dbReference type="InterPro" id="IPR013783">
    <property type="entry name" value="Ig-like_fold"/>
</dbReference>
<dbReference type="InterPro" id="IPR007110">
    <property type="entry name" value="Ig-like_dom"/>
</dbReference>
<dbReference type="AlphaFoldDB" id="A0A443SCC5"/>
<comment type="subcellular location">
    <subcellularLocation>
        <location evidence="1">Membrane</location>
        <topology evidence="1">Single-pass type I membrane protein</topology>
    </subcellularLocation>
</comment>
<accession>A0A443SCC5</accession>
<organism evidence="17 18">
    <name type="scientific">Leptotrombidium deliense</name>
    <dbReference type="NCBI Taxonomy" id="299467"/>
    <lineage>
        <taxon>Eukaryota</taxon>
        <taxon>Metazoa</taxon>
        <taxon>Ecdysozoa</taxon>
        <taxon>Arthropoda</taxon>
        <taxon>Chelicerata</taxon>
        <taxon>Arachnida</taxon>
        <taxon>Acari</taxon>
        <taxon>Acariformes</taxon>
        <taxon>Trombidiformes</taxon>
        <taxon>Prostigmata</taxon>
        <taxon>Anystina</taxon>
        <taxon>Parasitengona</taxon>
        <taxon>Trombiculoidea</taxon>
        <taxon>Trombiculidae</taxon>
        <taxon>Leptotrombidium</taxon>
    </lineage>
</organism>
<dbReference type="FunFam" id="2.60.40.10:FF:000209">
    <property type="entry name" value="Sidekick cell adhesion molecule 2"/>
    <property type="match status" value="1"/>
</dbReference>
<feature type="domain" description="Fibronectin type-III" evidence="16">
    <location>
        <begin position="217"/>
        <end position="329"/>
    </location>
</feature>
<dbReference type="InterPro" id="IPR003599">
    <property type="entry name" value="Ig_sub"/>
</dbReference>
<dbReference type="Pfam" id="PF00041">
    <property type="entry name" value="fn3"/>
    <property type="match status" value="6"/>
</dbReference>
<keyword evidence="2 13" id="KW-0812">Transmembrane</keyword>
<feature type="compositionally biased region" description="Low complexity" evidence="12">
    <location>
        <begin position="723"/>
        <end position="732"/>
    </location>
</feature>
<keyword evidence="5" id="KW-0130">Cell adhesion</keyword>
<feature type="domain" description="Fibronectin type-III" evidence="16">
    <location>
        <begin position="743"/>
        <end position="841"/>
    </location>
</feature>
<dbReference type="Proteomes" id="UP000288716">
    <property type="component" value="Unassembled WGS sequence"/>
</dbReference>
<dbReference type="CDD" id="cd00063">
    <property type="entry name" value="FN3"/>
    <property type="match status" value="6"/>
</dbReference>
<feature type="domain" description="Fibronectin type-III" evidence="16">
    <location>
        <begin position="331"/>
        <end position="432"/>
    </location>
</feature>
<proteinExistence type="inferred from homology"/>
<evidence type="ECO:0000313" key="17">
    <source>
        <dbReference type="EMBL" id="RWS25179.1"/>
    </source>
</evidence>
<evidence type="ECO:0000256" key="3">
    <source>
        <dbReference type="ARBA" id="ARBA00022729"/>
    </source>
</evidence>
<feature type="signal peptide" evidence="14">
    <location>
        <begin position="1"/>
        <end position="18"/>
    </location>
</feature>
<keyword evidence="18" id="KW-1185">Reference proteome</keyword>
<dbReference type="InterPro" id="IPR036179">
    <property type="entry name" value="Ig-like_dom_sf"/>
</dbReference>
<keyword evidence="3 14" id="KW-0732">Signal</keyword>
<dbReference type="PROSITE" id="PS50853">
    <property type="entry name" value="FN3"/>
    <property type="match status" value="6"/>
</dbReference>
<dbReference type="InterPro" id="IPR036116">
    <property type="entry name" value="FN3_sf"/>
</dbReference>
<dbReference type="FunFam" id="2.60.40.10:FF:000360">
    <property type="entry name" value="Sidekick cell adhesion molecule 2"/>
    <property type="match status" value="1"/>
</dbReference>
<feature type="transmembrane region" description="Helical" evidence="13">
    <location>
        <begin position="880"/>
        <end position="903"/>
    </location>
</feature>
<comment type="caution">
    <text evidence="17">The sequence shown here is derived from an EMBL/GenBank/DDBJ whole genome shotgun (WGS) entry which is preliminary data.</text>
</comment>
<dbReference type="GO" id="GO:0007155">
    <property type="term" value="P:cell adhesion"/>
    <property type="evidence" value="ECO:0007669"/>
    <property type="project" value="UniProtKB-KW"/>
</dbReference>
<keyword evidence="9" id="KW-0325">Glycoprotein</keyword>
<evidence type="ECO:0000256" key="14">
    <source>
        <dbReference type="SAM" id="SignalP"/>
    </source>
</evidence>
<dbReference type="EMBL" id="NCKV01003986">
    <property type="protein sequence ID" value="RWS25179.1"/>
    <property type="molecule type" value="Genomic_DNA"/>
</dbReference>
<dbReference type="InterPro" id="IPR003961">
    <property type="entry name" value="FN3_dom"/>
</dbReference>
<gene>
    <name evidence="17" type="ORF">B4U80_13822</name>
</gene>
<dbReference type="SUPFAM" id="SSF48726">
    <property type="entry name" value="Immunoglobulin"/>
    <property type="match status" value="2"/>
</dbReference>
<dbReference type="SMART" id="SM00409">
    <property type="entry name" value="IG"/>
    <property type="match status" value="2"/>
</dbReference>
<evidence type="ECO:0000256" key="10">
    <source>
        <dbReference type="ARBA" id="ARBA00023319"/>
    </source>
</evidence>
<dbReference type="PROSITE" id="PS50835">
    <property type="entry name" value="IG_LIKE"/>
    <property type="match status" value="2"/>
</dbReference>
<dbReference type="FunFam" id="2.60.40.10:FF:000158">
    <property type="entry name" value="Sidekick cell adhesion molecule 2"/>
    <property type="match status" value="1"/>
</dbReference>
<dbReference type="FunFam" id="2.60.40.10:FF:000028">
    <property type="entry name" value="Neuronal cell adhesion molecule"/>
    <property type="match status" value="1"/>
</dbReference>
<dbReference type="InterPro" id="IPR050964">
    <property type="entry name" value="Striated_Muscle_Regulatory"/>
</dbReference>
<keyword evidence="6 13" id="KW-1133">Transmembrane helix</keyword>
<evidence type="ECO:0000259" key="16">
    <source>
        <dbReference type="PROSITE" id="PS50853"/>
    </source>
</evidence>
<feature type="region of interest" description="Disordered" evidence="12">
    <location>
        <begin position="723"/>
        <end position="744"/>
    </location>
</feature>
<keyword evidence="4" id="KW-0677">Repeat</keyword>
<comment type="similarity">
    <text evidence="11">Belongs to the sidekick family.</text>
</comment>
<sequence>MIAKYILFVIATFKCASAISLPVLNDPAYSNLTTLDGTDLFISCRATGDPSPDTRWVRRKSLDSGEERLSDSSSSRYIFHQNGLLIAPVDGTKDEGLYTCIRSNVYGIVNASIYLDVIVKTQILHPPQDVKVILSSTAKFRCAVRYDHSIPVSISWWMNDRLISNDMSSRIQILPDGSLIIEQARNTDVGLYTCRVASTAGNDSKSARLYVIELPHPPTNIKAELSASGAFVNVSWSPAFDGNSPIVRYVVQKKLVTEHNTGGEIIDETSNDVSHGWVVALSNISSSQNYAIVTHLRPASTYQFRVSAVNIVGEGSPSMASVSRVTLPAAPPSAPPIGVVGAARSSTAITLQWQPPSSDAHNGQLLGYTIRYKLAGYADTPWYYANVTNNAQVSYILEDLIVWKNYELQVASFNEMGTGVFSSSIYVRTKEGRPAASPKSVSAEAVDSTVIRISWMSPDPQLINGINQGYKVRAIANNEVAREITTAPHIYPGEPESYFLNKLEPYTEYLITVACYTSAGDGPPNDPPIRVTTKQDLPGEVTDFKFWNVFDTSVEIGWKPPKKINGKLMGYTLQYYSVGSTADQWKLRVFNFSAATQQTKMVDLKAQTSYTFDIHAWTEIGAGPPKNFSLRTSIPPVLPKPPTHLAISNIGSFSVVLQFTPGFNGNATITNWIVEAEELGSNNWTMIYESKNQSQSDFILVQNLKPYTKYRLRLIPVNVVGKSTETSEPSPSFETLQSPPSSPPLNVTLRPMNLTSLKVRWTPAPADSWNGQARGYNITWKELYENGTNGNLKWHLSNNVSRFYLINGLEEYTNYAVQIYAFNDVGTSNGSRQIVMRTADVIAGELDEDFTTHKITLIDALASDSHSLISTPLPFYFENWFVTTIACSMIIFIILFTAGLCIYNTHYKYRQELKKIRSQESEFELEDGMENPYASGFDLGHSISSNYRNTNGALNHAVTMAATKPPPRPAPGSW</sequence>
<keyword evidence="7 13" id="KW-0472">Membrane</keyword>
<evidence type="ECO:0000256" key="1">
    <source>
        <dbReference type="ARBA" id="ARBA00004479"/>
    </source>
</evidence>
<dbReference type="Gene3D" id="2.60.40.10">
    <property type="entry name" value="Immunoglobulins"/>
    <property type="match status" value="8"/>
</dbReference>
<evidence type="ECO:0000256" key="6">
    <source>
        <dbReference type="ARBA" id="ARBA00022989"/>
    </source>
</evidence>
<reference evidence="17 18" key="1">
    <citation type="journal article" date="2018" name="Gigascience">
        <title>Genomes of trombidid mites reveal novel predicted allergens and laterally-transferred genes associated with secondary metabolism.</title>
        <authorList>
            <person name="Dong X."/>
            <person name="Chaisiri K."/>
            <person name="Xia D."/>
            <person name="Armstrong S.D."/>
            <person name="Fang Y."/>
            <person name="Donnelly M.J."/>
            <person name="Kadowaki T."/>
            <person name="McGarry J.W."/>
            <person name="Darby A.C."/>
            <person name="Makepeace B.L."/>
        </authorList>
    </citation>
    <scope>NUCLEOTIDE SEQUENCE [LARGE SCALE GENOMIC DNA]</scope>
    <source>
        <strain evidence="17">UoL-UT</strain>
    </source>
</reference>
<dbReference type="SMART" id="SM00408">
    <property type="entry name" value="IGc2"/>
    <property type="match status" value="2"/>
</dbReference>
<feature type="domain" description="Ig-like" evidence="15">
    <location>
        <begin position="121"/>
        <end position="210"/>
    </location>
</feature>
<feature type="chain" id="PRO_5019447523" evidence="14">
    <location>
        <begin position="19"/>
        <end position="974"/>
    </location>
</feature>
<evidence type="ECO:0000259" key="15">
    <source>
        <dbReference type="PROSITE" id="PS50835"/>
    </source>
</evidence>
<feature type="domain" description="Fibronectin type-III" evidence="16">
    <location>
        <begin position="641"/>
        <end position="741"/>
    </location>
</feature>
<dbReference type="Pfam" id="PF07679">
    <property type="entry name" value="I-set"/>
    <property type="match status" value="2"/>
</dbReference>
<evidence type="ECO:0000256" key="5">
    <source>
        <dbReference type="ARBA" id="ARBA00022889"/>
    </source>
</evidence>
<evidence type="ECO:0000256" key="11">
    <source>
        <dbReference type="ARBA" id="ARBA00061621"/>
    </source>
</evidence>
<feature type="domain" description="Fibronectin type-III" evidence="16">
    <location>
        <begin position="437"/>
        <end position="536"/>
    </location>
</feature>
<dbReference type="OrthoDB" id="8923679at2759"/>
<dbReference type="SMART" id="SM00060">
    <property type="entry name" value="FN3"/>
    <property type="match status" value="6"/>
</dbReference>
<evidence type="ECO:0000256" key="9">
    <source>
        <dbReference type="ARBA" id="ARBA00023180"/>
    </source>
</evidence>
<protein>
    <submittedName>
        <fullName evidence="17">Sidekick-like protein</fullName>
    </submittedName>
</protein>
<evidence type="ECO:0000256" key="12">
    <source>
        <dbReference type="SAM" id="MobiDB-lite"/>
    </source>
</evidence>
<keyword evidence="8" id="KW-1015">Disulfide bond</keyword>
<evidence type="ECO:0000256" key="4">
    <source>
        <dbReference type="ARBA" id="ARBA00022737"/>
    </source>
</evidence>
<dbReference type="InterPro" id="IPR013098">
    <property type="entry name" value="Ig_I-set"/>
</dbReference>
<dbReference type="GO" id="GO:0009653">
    <property type="term" value="P:anatomical structure morphogenesis"/>
    <property type="evidence" value="ECO:0007669"/>
    <property type="project" value="UniProtKB-ARBA"/>
</dbReference>
<dbReference type="PANTHER" id="PTHR13817:SF166">
    <property type="entry name" value="NEURONAL IGCAM-RELATED"/>
    <property type="match status" value="1"/>
</dbReference>
<evidence type="ECO:0000256" key="8">
    <source>
        <dbReference type="ARBA" id="ARBA00023157"/>
    </source>
</evidence>
<evidence type="ECO:0000256" key="7">
    <source>
        <dbReference type="ARBA" id="ARBA00023136"/>
    </source>
</evidence>
<dbReference type="InterPro" id="IPR003598">
    <property type="entry name" value="Ig_sub2"/>
</dbReference>
<name>A0A443SCC5_9ACAR</name>
<dbReference type="VEuPathDB" id="VectorBase:LDEU006862"/>
<dbReference type="GO" id="GO:0030154">
    <property type="term" value="P:cell differentiation"/>
    <property type="evidence" value="ECO:0007669"/>
    <property type="project" value="UniProtKB-ARBA"/>
</dbReference>
<feature type="domain" description="Ig-like" evidence="15">
    <location>
        <begin position="22"/>
        <end position="116"/>
    </location>
</feature>
<dbReference type="SUPFAM" id="SSF49265">
    <property type="entry name" value="Fibronectin type III"/>
    <property type="match status" value="3"/>
</dbReference>
<evidence type="ECO:0000313" key="18">
    <source>
        <dbReference type="Proteomes" id="UP000288716"/>
    </source>
</evidence>